<dbReference type="Proteomes" id="UP000015530">
    <property type="component" value="Unassembled WGS sequence"/>
</dbReference>
<gene>
    <name evidence="1" type="ORF">CGLO_12980</name>
</gene>
<name>T0L871_COLGC</name>
<evidence type="ECO:0000313" key="2">
    <source>
        <dbReference type="Proteomes" id="UP000015530"/>
    </source>
</evidence>
<dbReference type="AlphaFoldDB" id="T0L871"/>
<accession>T0L871</accession>
<reference evidence="2" key="1">
    <citation type="journal article" date="2013" name="Mol. Plant Microbe Interact.">
        <title>Global aspects of pacC regulation of pathogenicity genes in Colletotrichum gloeosporioides as revealed by transcriptome analysis.</title>
        <authorList>
            <person name="Alkan N."/>
            <person name="Meng X."/>
            <person name="Friedlander G."/>
            <person name="Reuveni E."/>
            <person name="Sukno S."/>
            <person name="Sherman A."/>
            <person name="Thon M."/>
            <person name="Fluhr R."/>
            <person name="Prusky D."/>
        </authorList>
    </citation>
    <scope>NUCLEOTIDE SEQUENCE [LARGE SCALE GENOMIC DNA]</scope>
    <source>
        <strain evidence="2">Cg-14</strain>
    </source>
</reference>
<protein>
    <recommendedName>
        <fullName evidence="3">Histidine kinase/HSP90-like ATPase domain-containing protein</fullName>
    </recommendedName>
</protein>
<dbReference type="Gene3D" id="3.30.565.10">
    <property type="entry name" value="Histidine kinase-like ATPase, C-terminal domain"/>
    <property type="match status" value="1"/>
</dbReference>
<evidence type="ECO:0000313" key="1">
    <source>
        <dbReference type="EMBL" id="EQB47841.1"/>
    </source>
</evidence>
<dbReference type="InterPro" id="IPR036890">
    <property type="entry name" value="HATPase_C_sf"/>
</dbReference>
<evidence type="ECO:0008006" key="3">
    <source>
        <dbReference type="Google" id="ProtNLM"/>
    </source>
</evidence>
<dbReference type="HOGENOM" id="CLU_2413122_0_0_1"/>
<organism evidence="1 2">
    <name type="scientific">Colletotrichum gloeosporioides (strain Cg-14)</name>
    <name type="common">Anthracnose fungus</name>
    <name type="synonym">Glomerella cingulata</name>
    <dbReference type="NCBI Taxonomy" id="1237896"/>
    <lineage>
        <taxon>Eukaryota</taxon>
        <taxon>Fungi</taxon>
        <taxon>Dikarya</taxon>
        <taxon>Ascomycota</taxon>
        <taxon>Pezizomycotina</taxon>
        <taxon>Sordariomycetes</taxon>
        <taxon>Hypocreomycetidae</taxon>
        <taxon>Glomerellales</taxon>
        <taxon>Glomerellaceae</taxon>
        <taxon>Colletotrichum</taxon>
        <taxon>Colletotrichum gloeosporioides species complex</taxon>
    </lineage>
</organism>
<dbReference type="SUPFAM" id="SSF55874">
    <property type="entry name" value="ATPase domain of HSP90 chaperone/DNA topoisomerase II/histidine kinase"/>
    <property type="match status" value="1"/>
</dbReference>
<comment type="caution">
    <text evidence="1">The sequence shown here is derived from an EMBL/GenBank/DDBJ whole genome shotgun (WGS) entry which is preliminary data.</text>
</comment>
<sequence>MVQAHGGDIWADSIEGKGTTVTFTLPYNEEQEDDWDEALVFTWNIWMFQPVMQDQADTGTKVVETKKISSDEPRSLIDVVKPREISIFRAEI</sequence>
<dbReference type="EMBL" id="AMYD01002806">
    <property type="protein sequence ID" value="EQB47841.1"/>
    <property type="molecule type" value="Genomic_DNA"/>
</dbReference>
<proteinExistence type="predicted"/>